<evidence type="ECO:0000259" key="9">
    <source>
        <dbReference type="SMART" id="SM00355"/>
    </source>
</evidence>
<keyword evidence="7" id="KW-0539">Nucleus</keyword>
<feature type="compositionally biased region" description="Low complexity" evidence="8">
    <location>
        <begin position="96"/>
        <end position="115"/>
    </location>
</feature>
<dbReference type="InterPro" id="IPR036236">
    <property type="entry name" value="Znf_C2H2_sf"/>
</dbReference>
<dbReference type="GO" id="GO:0008270">
    <property type="term" value="F:zinc ion binding"/>
    <property type="evidence" value="ECO:0007669"/>
    <property type="project" value="UniProtKB-KW"/>
</dbReference>
<feature type="domain" description="C2H2-type" evidence="9">
    <location>
        <begin position="293"/>
        <end position="320"/>
    </location>
</feature>
<dbReference type="SUPFAM" id="SSF57667">
    <property type="entry name" value="beta-beta-alpha zinc fingers"/>
    <property type="match status" value="1"/>
</dbReference>
<keyword evidence="3" id="KW-0863">Zinc-finger</keyword>
<keyword evidence="2" id="KW-0479">Metal-binding</keyword>
<feature type="domain" description="C2H2-type" evidence="9">
    <location>
        <begin position="385"/>
        <end position="405"/>
    </location>
</feature>
<dbReference type="Gene3D" id="3.30.160.60">
    <property type="entry name" value="Classic Zinc Finger"/>
    <property type="match status" value="1"/>
</dbReference>
<feature type="domain" description="C2H2-type" evidence="9">
    <location>
        <begin position="266"/>
        <end position="287"/>
    </location>
</feature>
<evidence type="ECO:0000313" key="10">
    <source>
        <dbReference type="EMBL" id="WPG98118.1"/>
    </source>
</evidence>
<evidence type="ECO:0000256" key="7">
    <source>
        <dbReference type="ARBA" id="ARBA00023242"/>
    </source>
</evidence>
<name>A0AAQ3LYE3_9PEZI</name>
<feature type="region of interest" description="Disordered" evidence="8">
    <location>
        <begin position="443"/>
        <end position="520"/>
    </location>
</feature>
<gene>
    <name evidence="10" type="ORF">R9X50_00090400</name>
</gene>
<comment type="subcellular location">
    <subcellularLocation>
        <location evidence="1">Nucleus</location>
    </subcellularLocation>
</comment>
<dbReference type="Proteomes" id="UP001303373">
    <property type="component" value="Chromosome 1"/>
</dbReference>
<dbReference type="SMART" id="SM00355">
    <property type="entry name" value="ZnF_C2H2"/>
    <property type="match status" value="4"/>
</dbReference>
<evidence type="ECO:0000256" key="5">
    <source>
        <dbReference type="ARBA" id="ARBA00023015"/>
    </source>
</evidence>
<organism evidence="10 11">
    <name type="scientific">Acrodontium crateriforme</name>
    <dbReference type="NCBI Taxonomy" id="150365"/>
    <lineage>
        <taxon>Eukaryota</taxon>
        <taxon>Fungi</taxon>
        <taxon>Dikarya</taxon>
        <taxon>Ascomycota</taxon>
        <taxon>Pezizomycotina</taxon>
        <taxon>Dothideomycetes</taxon>
        <taxon>Dothideomycetidae</taxon>
        <taxon>Mycosphaerellales</taxon>
        <taxon>Teratosphaeriaceae</taxon>
        <taxon>Acrodontium</taxon>
    </lineage>
</organism>
<feature type="region of interest" description="Disordered" evidence="8">
    <location>
        <begin position="242"/>
        <end position="265"/>
    </location>
</feature>
<feature type="compositionally biased region" description="Acidic residues" evidence="8">
    <location>
        <begin position="457"/>
        <end position="468"/>
    </location>
</feature>
<evidence type="ECO:0000256" key="1">
    <source>
        <dbReference type="ARBA" id="ARBA00004123"/>
    </source>
</evidence>
<dbReference type="EMBL" id="CP138580">
    <property type="protein sequence ID" value="WPG98118.1"/>
    <property type="molecule type" value="Genomic_DNA"/>
</dbReference>
<evidence type="ECO:0000256" key="3">
    <source>
        <dbReference type="ARBA" id="ARBA00022771"/>
    </source>
</evidence>
<dbReference type="InterPro" id="IPR051061">
    <property type="entry name" value="Zinc_finger_trans_reg"/>
</dbReference>
<feature type="compositionally biased region" description="Polar residues" evidence="8">
    <location>
        <begin position="470"/>
        <end position="485"/>
    </location>
</feature>
<dbReference type="GO" id="GO:0006357">
    <property type="term" value="P:regulation of transcription by RNA polymerase II"/>
    <property type="evidence" value="ECO:0007669"/>
    <property type="project" value="TreeGrafter"/>
</dbReference>
<feature type="compositionally biased region" description="Polar residues" evidence="8">
    <location>
        <begin position="242"/>
        <end position="261"/>
    </location>
</feature>
<evidence type="ECO:0000313" key="11">
    <source>
        <dbReference type="Proteomes" id="UP001303373"/>
    </source>
</evidence>
<dbReference type="PANTHER" id="PTHR46179">
    <property type="entry name" value="ZINC FINGER PROTEIN"/>
    <property type="match status" value="1"/>
</dbReference>
<keyword evidence="11" id="KW-1185">Reference proteome</keyword>
<feature type="compositionally biased region" description="Polar residues" evidence="8">
    <location>
        <begin position="204"/>
        <end position="214"/>
    </location>
</feature>
<dbReference type="PANTHER" id="PTHR46179:SF13">
    <property type="entry name" value="C2H2-TYPE DOMAIN-CONTAINING PROTEIN"/>
    <property type="match status" value="1"/>
</dbReference>
<sequence length="608" mass="66980">MATFAEFHQQPMAATHDFTLYPYQDMWNQDQTFLPQSQYPDQSYPTTYDSFHPQQAFSQPPVDQLAFNTETYSQHDATYSPAHSASQSFEYHQHPSLVSSHSDSGHSSISSAMGSPAVQPQMANEWSHQSSMSMLLPGIIEPDNLVHDVFASTGFEVDTIPVTDKGCVDPALIQPSQFVGAQFPDGLVASPQIMPFVQAPSPAPSRTSVRSPRLSNGKAAASSSPYTGTQAWQPYPAYTHVRQQSVASDRSGNSQASLSSEESNKGLCPIPTCGRHVKDLKAHMLTHQNERPEKCPIPTCEYNTKGFARKYDKNRHTLTHYKGTMVCGFCPGSGSAAEKSFNRADVFKRHLTSVHGVEQTPPNARRKSPSAANKLRSYGAVDVSGTCSTCNITFASAQEFYEHLDDCVLRVVQQADPSEAINQKLLASVAADKQVQQTMERHMLPTDADLNGPTSFDQEEDDDSDDEITQLGSGNHVSQAGSVNKPTRKGLTLSKNGVPLAGPMTGKSSKRRKNYPLSWGSAPENMKMRKRVLCVFDGPRRLWKDDMMLDAEHEVRIPLGPNVADGRAWVTDLDVQTLRRAEGVLNATDEEKGPWVEADDEELDRLMQ</sequence>
<dbReference type="GO" id="GO:0005634">
    <property type="term" value="C:nucleus"/>
    <property type="evidence" value="ECO:0007669"/>
    <property type="project" value="UniProtKB-SubCell"/>
</dbReference>
<proteinExistence type="predicted"/>
<feature type="region of interest" description="Disordered" evidence="8">
    <location>
        <begin position="198"/>
        <end position="228"/>
    </location>
</feature>
<evidence type="ECO:0000256" key="6">
    <source>
        <dbReference type="ARBA" id="ARBA00023163"/>
    </source>
</evidence>
<accession>A0AAQ3LYE3</accession>
<feature type="compositionally biased region" description="Polar residues" evidence="8">
    <location>
        <begin position="76"/>
        <end position="90"/>
    </location>
</feature>
<evidence type="ECO:0000256" key="8">
    <source>
        <dbReference type="SAM" id="MobiDB-lite"/>
    </source>
</evidence>
<keyword evidence="4" id="KW-0862">Zinc</keyword>
<reference evidence="10 11" key="1">
    <citation type="submission" date="2023-11" db="EMBL/GenBank/DDBJ databases">
        <title>An acidophilic fungus is an integral part of prey digestion in a carnivorous sundew plant.</title>
        <authorList>
            <person name="Tsai I.J."/>
        </authorList>
    </citation>
    <scope>NUCLEOTIDE SEQUENCE [LARGE SCALE GENOMIC DNA]</scope>
    <source>
        <strain evidence="10">169a</strain>
    </source>
</reference>
<evidence type="ECO:0000256" key="4">
    <source>
        <dbReference type="ARBA" id="ARBA00022833"/>
    </source>
</evidence>
<keyword evidence="5" id="KW-0805">Transcription regulation</keyword>
<feature type="domain" description="C2H2-type" evidence="9">
    <location>
        <begin position="325"/>
        <end position="355"/>
    </location>
</feature>
<protein>
    <submittedName>
        <fullName evidence="10">Zinc finger protein</fullName>
    </submittedName>
</protein>
<dbReference type="AlphaFoldDB" id="A0AAQ3LYE3"/>
<dbReference type="InterPro" id="IPR013087">
    <property type="entry name" value="Znf_C2H2_type"/>
</dbReference>
<evidence type="ECO:0000256" key="2">
    <source>
        <dbReference type="ARBA" id="ARBA00022723"/>
    </source>
</evidence>
<keyword evidence="6" id="KW-0804">Transcription</keyword>
<feature type="region of interest" description="Disordered" evidence="8">
    <location>
        <begin position="76"/>
        <end position="126"/>
    </location>
</feature>